<dbReference type="SUPFAM" id="SSF48557">
    <property type="entry name" value="L-aspartase-like"/>
    <property type="match status" value="1"/>
</dbReference>
<dbReference type="Gene3D" id="1.20.200.10">
    <property type="entry name" value="Fumarase/aspartase (Central domain)"/>
    <property type="match status" value="1"/>
</dbReference>
<gene>
    <name evidence="6" type="primary">hutH</name>
    <name evidence="10" type="ORF">PYK22_02815</name>
</gene>
<dbReference type="EC" id="4.3.1.3" evidence="2 6"/>
<evidence type="ECO:0000313" key="10">
    <source>
        <dbReference type="EMBL" id="CDM66777.1"/>
    </source>
</evidence>
<dbReference type="PANTHER" id="PTHR10362">
    <property type="entry name" value="HISTIDINE AMMONIA-LYASE"/>
    <property type="match status" value="1"/>
</dbReference>
<evidence type="ECO:0000256" key="9">
    <source>
        <dbReference type="RuleBase" id="RU004480"/>
    </source>
</evidence>
<dbReference type="InterPro" id="IPR008948">
    <property type="entry name" value="L-Aspartase-like"/>
</dbReference>
<dbReference type="CDD" id="cd00332">
    <property type="entry name" value="PAL-HAL"/>
    <property type="match status" value="1"/>
</dbReference>
<evidence type="ECO:0000256" key="8">
    <source>
        <dbReference type="RuleBase" id="RU004479"/>
    </source>
</evidence>
<dbReference type="Pfam" id="PF00221">
    <property type="entry name" value="Lyase_aromatic"/>
    <property type="match status" value="1"/>
</dbReference>
<dbReference type="FunFam" id="1.10.275.10:FF:000005">
    <property type="entry name" value="Histidine ammonia-lyase"/>
    <property type="match status" value="1"/>
</dbReference>
<comment type="pathway">
    <text evidence="1 6 8">Amino-acid degradation; L-histidine degradation into L-glutamate; N-formimidoyl-L-glutamate from L-histidine: step 1/3.</text>
</comment>
<keyword evidence="11" id="KW-1185">Reference proteome</keyword>
<dbReference type="HAMAP" id="MF_00229">
    <property type="entry name" value="His_ammonia_lyase"/>
    <property type="match status" value="1"/>
</dbReference>
<evidence type="ECO:0000313" key="11">
    <source>
        <dbReference type="Proteomes" id="UP000031518"/>
    </source>
</evidence>
<dbReference type="EMBL" id="CBXV010000008">
    <property type="protein sequence ID" value="CDM66777.1"/>
    <property type="molecule type" value="Genomic_DNA"/>
</dbReference>
<dbReference type="InterPro" id="IPR022313">
    <property type="entry name" value="Phe/His_NH3-lyase_AS"/>
</dbReference>
<dbReference type="NCBIfam" id="TIGR01225">
    <property type="entry name" value="hutH"/>
    <property type="match status" value="1"/>
</dbReference>
<evidence type="ECO:0000256" key="1">
    <source>
        <dbReference type="ARBA" id="ARBA00005113"/>
    </source>
</evidence>
<dbReference type="OrthoDB" id="9806955at2"/>
<evidence type="ECO:0000256" key="5">
    <source>
        <dbReference type="ARBA" id="ARBA00049269"/>
    </source>
</evidence>
<keyword evidence="3 6" id="KW-0369">Histidine metabolism</keyword>
<comment type="similarity">
    <text evidence="6 7">Belongs to the PAL/histidase family.</text>
</comment>
<dbReference type="AlphaFoldDB" id="A0A0B6X1A1"/>
<dbReference type="NCBIfam" id="NF006871">
    <property type="entry name" value="PRK09367.1"/>
    <property type="match status" value="1"/>
</dbReference>
<dbReference type="Proteomes" id="UP000031518">
    <property type="component" value="Unassembled WGS sequence"/>
</dbReference>
<dbReference type="GO" id="GO:0004397">
    <property type="term" value="F:histidine ammonia-lyase activity"/>
    <property type="evidence" value="ECO:0007669"/>
    <property type="project" value="UniProtKB-UniRule"/>
</dbReference>
<reference evidence="10 11" key="1">
    <citation type="submission" date="2013-12" db="EMBL/GenBank/DDBJ databases">
        <authorList>
            <person name="Stott M."/>
        </authorList>
    </citation>
    <scope>NUCLEOTIDE SEQUENCE [LARGE SCALE GENOMIC DNA]</scope>
    <source>
        <strain evidence="10 11">K22</strain>
    </source>
</reference>
<evidence type="ECO:0000256" key="3">
    <source>
        <dbReference type="ARBA" id="ARBA00022808"/>
    </source>
</evidence>
<protein>
    <recommendedName>
        <fullName evidence="2 6">Histidine ammonia-lyase</fullName>
        <shortName evidence="6">Histidase</shortName>
        <ecNumber evidence="2 6">4.3.1.3</ecNumber>
    </recommendedName>
</protein>
<reference evidence="10 11" key="2">
    <citation type="submission" date="2015-01" db="EMBL/GenBank/DDBJ databases">
        <title>Complete genome sequence of Pyrinomonas methylaliphatogenes type strain K22T.</title>
        <authorList>
            <person name="Lee K.C.Y."/>
            <person name="Power J.F."/>
            <person name="Dunfield P.F."/>
            <person name="Morgan X.C."/>
            <person name="Huttenhower C."/>
            <person name="Stott M.B."/>
        </authorList>
    </citation>
    <scope>NUCLEOTIDE SEQUENCE [LARGE SCALE GENOMIC DNA]</scope>
    <source>
        <strain evidence="10 11">K22</strain>
    </source>
</reference>
<dbReference type="RefSeq" id="WP_041978223.1">
    <property type="nucleotide sequence ID" value="NZ_CBXV010000008.1"/>
</dbReference>
<accession>A0A0B6X1A1</accession>
<comment type="PTM">
    <text evidence="6">Contains an active site 4-methylidene-imidazol-5-one (MIO), which is formed autocatalytically by cyclization and dehydration of residues Ala-Ser-Gly.</text>
</comment>
<feature type="modified residue" description="2,3-didehydroalanine (Ser)" evidence="6">
    <location>
        <position position="143"/>
    </location>
</feature>
<comment type="subcellular location">
    <subcellularLocation>
        <location evidence="6 9">Cytoplasm</location>
    </subcellularLocation>
</comment>
<dbReference type="FunFam" id="1.20.200.10:FF:000003">
    <property type="entry name" value="Histidine ammonia-lyase"/>
    <property type="match status" value="1"/>
</dbReference>
<evidence type="ECO:0000256" key="4">
    <source>
        <dbReference type="ARBA" id="ARBA00023239"/>
    </source>
</evidence>
<evidence type="ECO:0000256" key="7">
    <source>
        <dbReference type="RuleBase" id="RU003954"/>
    </source>
</evidence>
<dbReference type="PROSITE" id="PS00488">
    <property type="entry name" value="PAL_HISTIDASE"/>
    <property type="match status" value="1"/>
</dbReference>
<dbReference type="UniPathway" id="UPA00379">
    <property type="reaction ID" value="UER00549"/>
</dbReference>
<keyword evidence="4 6" id="KW-0456">Lyase</keyword>
<dbReference type="STRING" id="454194.PYK22_02815"/>
<dbReference type="InterPro" id="IPR001106">
    <property type="entry name" value="Aromatic_Lyase"/>
</dbReference>
<dbReference type="InterPro" id="IPR005921">
    <property type="entry name" value="HutH"/>
</dbReference>
<dbReference type="GO" id="GO:0019557">
    <property type="term" value="P:L-histidine catabolic process to glutamate and formate"/>
    <property type="evidence" value="ECO:0007669"/>
    <property type="project" value="UniProtKB-UniPathway"/>
</dbReference>
<dbReference type="GO" id="GO:0019556">
    <property type="term" value="P:L-histidine catabolic process to glutamate and formamide"/>
    <property type="evidence" value="ECO:0007669"/>
    <property type="project" value="UniProtKB-UniPathway"/>
</dbReference>
<comment type="catalytic activity">
    <reaction evidence="5 6 8">
        <text>L-histidine = trans-urocanate + NH4(+)</text>
        <dbReference type="Rhea" id="RHEA:21232"/>
        <dbReference type="ChEBI" id="CHEBI:17771"/>
        <dbReference type="ChEBI" id="CHEBI:28938"/>
        <dbReference type="ChEBI" id="CHEBI:57595"/>
        <dbReference type="EC" id="4.3.1.3"/>
    </reaction>
</comment>
<dbReference type="InterPro" id="IPR024083">
    <property type="entry name" value="Fumarase/histidase_N"/>
</dbReference>
<dbReference type="GO" id="GO:0005737">
    <property type="term" value="C:cytoplasm"/>
    <property type="evidence" value="ECO:0007669"/>
    <property type="project" value="UniProtKB-SubCell"/>
</dbReference>
<name>A0A0B6X1A1_9BACT</name>
<organism evidence="10 11">
    <name type="scientific">Pyrinomonas methylaliphatogenes</name>
    <dbReference type="NCBI Taxonomy" id="454194"/>
    <lineage>
        <taxon>Bacteria</taxon>
        <taxon>Pseudomonadati</taxon>
        <taxon>Acidobacteriota</taxon>
        <taxon>Blastocatellia</taxon>
        <taxon>Blastocatellales</taxon>
        <taxon>Pyrinomonadaceae</taxon>
        <taxon>Pyrinomonas</taxon>
    </lineage>
</organism>
<evidence type="ECO:0000256" key="6">
    <source>
        <dbReference type="HAMAP-Rule" id="MF_00229"/>
    </source>
</evidence>
<dbReference type="Gene3D" id="1.10.275.10">
    <property type="entry name" value="Fumarase/aspartase (N-terminal domain)"/>
    <property type="match status" value="1"/>
</dbReference>
<proteinExistence type="inferred from homology"/>
<keyword evidence="6" id="KW-0963">Cytoplasm</keyword>
<feature type="cross-link" description="5-imidazolinone (Ala-Gly)" evidence="6">
    <location>
        <begin position="142"/>
        <end position="144"/>
    </location>
</feature>
<evidence type="ECO:0000256" key="2">
    <source>
        <dbReference type="ARBA" id="ARBA00012994"/>
    </source>
</evidence>
<sequence length="500" mass="53840">MVIELDGQKLTLEEIARVARGEDQARLAETARARMQASRQTIERIISENRTVYGVNTGFGKLSDVRISAKDARALQINLIRSHACGLGPLLSEEETRAIMLLRANVLARGLSGVRPVVAETLLEMLARDLLPLIPERGSVGASGDLAPLAHLALCAIGEGEAMFRGQRMPSAEAFRRAGLEPLRLEAKEGLALLNGTQAMTAVGALALRRAERLARTADVAGAMTLEALRGTPTAFDERIAAARPHRGQIAVSQHLLALLSESEIRLSHLENDPRTQDAYSLRCMPQVHGAVRDALRHARDVVEIETGSAVDNPLVFADTGEVLSGGNFHGAPLALAFDYAAIALTHLAAMSERRIERLINPDLNEGLPTFLTPQAGISSGLMIVQITAVALLNEMKVLAHPASADNLPTSANKEDHVSMGMTAATKLRKIVELAEQIIAIELLTAAEGLDYRAPLRPGKGVERALARVRHHAPRLTEDRPLSQDVERLAAALRAGEFDL</sequence>